<evidence type="ECO:0000313" key="6">
    <source>
        <dbReference type="EMBL" id="GIY31406.1"/>
    </source>
</evidence>
<dbReference type="GO" id="GO:0035869">
    <property type="term" value="C:ciliary transition zone"/>
    <property type="evidence" value="ECO:0007669"/>
    <property type="project" value="TreeGrafter"/>
</dbReference>
<evidence type="ECO:0000256" key="2">
    <source>
        <dbReference type="ARBA" id="ARBA00022692"/>
    </source>
</evidence>
<dbReference type="EMBL" id="BPLR01009374">
    <property type="protein sequence ID" value="GIY31406.1"/>
    <property type="molecule type" value="Genomic_DNA"/>
</dbReference>
<gene>
    <name evidence="6" type="primary">AVEN_259010_1</name>
    <name evidence="6" type="ORF">CEXT_728871</name>
</gene>
<name>A0AAV4SFA3_CAEEX</name>
<evidence type="ECO:0000256" key="3">
    <source>
        <dbReference type="ARBA" id="ARBA00022989"/>
    </source>
</evidence>
<organism evidence="6 7">
    <name type="scientific">Caerostris extrusa</name>
    <name type="common">Bark spider</name>
    <name type="synonym">Caerostris bankana</name>
    <dbReference type="NCBI Taxonomy" id="172846"/>
    <lineage>
        <taxon>Eukaryota</taxon>
        <taxon>Metazoa</taxon>
        <taxon>Ecdysozoa</taxon>
        <taxon>Arthropoda</taxon>
        <taxon>Chelicerata</taxon>
        <taxon>Arachnida</taxon>
        <taxon>Araneae</taxon>
        <taxon>Araneomorphae</taxon>
        <taxon>Entelegynae</taxon>
        <taxon>Araneoidea</taxon>
        <taxon>Araneidae</taxon>
        <taxon>Caerostris</taxon>
    </lineage>
</organism>
<feature type="transmembrane region" description="Helical" evidence="5">
    <location>
        <begin position="81"/>
        <end position="102"/>
    </location>
</feature>
<feature type="transmembrane region" description="Helical" evidence="5">
    <location>
        <begin position="122"/>
        <end position="142"/>
    </location>
</feature>
<keyword evidence="3 5" id="KW-1133">Transmembrane helix</keyword>
<dbReference type="InterPro" id="IPR019184">
    <property type="entry name" value="Uncharacterised_TM-17"/>
</dbReference>
<reference evidence="6 7" key="1">
    <citation type="submission" date="2021-06" db="EMBL/GenBank/DDBJ databases">
        <title>Caerostris extrusa draft genome.</title>
        <authorList>
            <person name="Kono N."/>
            <person name="Arakawa K."/>
        </authorList>
    </citation>
    <scope>NUCLEOTIDE SEQUENCE [LARGE SCALE GENOMIC DNA]</scope>
</reference>
<accession>A0AAV4SFA3</accession>
<evidence type="ECO:0000256" key="5">
    <source>
        <dbReference type="SAM" id="Phobius"/>
    </source>
</evidence>
<dbReference type="PANTHER" id="PTHR13531">
    <property type="entry name" value="GEO07735P1-RELATED-RELATED"/>
    <property type="match status" value="1"/>
</dbReference>
<sequence length="177" mass="20640">MELLRCRRSYLKIKMLHVFFCATVSHKQPIEDEKNIDFMGFDDSNKPFSSLSYQIFLVTGWWVFMAFTFLEALLLIFKRIYFAYPAGNILFEIALLVFLFGIESIRNFLGKKGNLTERLLSVVLSLLLTVPVVCGTCYFLWFQTYVLKADLIISIILLVFIAFQTLFAVFTLFTFEK</sequence>
<dbReference type="GO" id="GO:0016020">
    <property type="term" value="C:membrane"/>
    <property type="evidence" value="ECO:0007669"/>
    <property type="project" value="UniProtKB-SubCell"/>
</dbReference>
<dbReference type="PANTHER" id="PTHR13531:SF0">
    <property type="entry name" value="GEO07735P1-RELATED"/>
    <property type="match status" value="1"/>
</dbReference>
<dbReference type="Proteomes" id="UP001054945">
    <property type="component" value="Unassembled WGS sequence"/>
</dbReference>
<comment type="subcellular location">
    <subcellularLocation>
        <location evidence="1">Membrane</location>
        <topology evidence="1">Multi-pass membrane protein</topology>
    </subcellularLocation>
</comment>
<dbReference type="AlphaFoldDB" id="A0AAV4SFA3"/>
<dbReference type="Pfam" id="PF09799">
    <property type="entry name" value="Transmemb_17"/>
    <property type="match status" value="1"/>
</dbReference>
<keyword evidence="2 5" id="KW-0812">Transmembrane</keyword>
<keyword evidence="7" id="KW-1185">Reference proteome</keyword>
<dbReference type="GO" id="GO:1905515">
    <property type="term" value="P:non-motile cilium assembly"/>
    <property type="evidence" value="ECO:0007669"/>
    <property type="project" value="TreeGrafter"/>
</dbReference>
<feature type="transmembrane region" description="Helical" evidence="5">
    <location>
        <begin position="51"/>
        <end position="74"/>
    </location>
</feature>
<evidence type="ECO:0000256" key="1">
    <source>
        <dbReference type="ARBA" id="ARBA00004141"/>
    </source>
</evidence>
<proteinExistence type="predicted"/>
<evidence type="ECO:0000313" key="7">
    <source>
        <dbReference type="Proteomes" id="UP001054945"/>
    </source>
</evidence>
<evidence type="ECO:0008006" key="8">
    <source>
        <dbReference type="Google" id="ProtNLM"/>
    </source>
</evidence>
<evidence type="ECO:0000256" key="4">
    <source>
        <dbReference type="ARBA" id="ARBA00023136"/>
    </source>
</evidence>
<comment type="caution">
    <text evidence="6">The sequence shown here is derived from an EMBL/GenBank/DDBJ whole genome shotgun (WGS) entry which is preliminary data.</text>
</comment>
<protein>
    <recommendedName>
        <fullName evidence="8">Transmembrane protein 216</fullName>
    </recommendedName>
</protein>
<feature type="transmembrane region" description="Helical" evidence="5">
    <location>
        <begin position="151"/>
        <end position="175"/>
    </location>
</feature>
<keyword evidence="4 5" id="KW-0472">Membrane</keyword>